<dbReference type="RefSeq" id="WP_125600510.1">
    <property type="nucleotide sequence ID" value="NZ_JBHSSM010000008.1"/>
</dbReference>
<reference evidence="2" key="1">
    <citation type="journal article" date="2019" name="Int. J. Syst. Evol. Microbiol.">
        <title>The Global Catalogue of Microorganisms (GCM) 10K type strain sequencing project: providing services to taxonomists for standard genome sequencing and annotation.</title>
        <authorList>
            <consortium name="The Broad Institute Genomics Platform"/>
            <consortium name="The Broad Institute Genome Sequencing Center for Infectious Disease"/>
            <person name="Wu L."/>
            <person name="Ma J."/>
        </authorList>
    </citation>
    <scope>NUCLEOTIDE SEQUENCE [LARGE SCALE GENOMIC DNA]</scope>
    <source>
        <strain evidence="2">CCM 8897</strain>
    </source>
</reference>
<sequence>MKPIPKAGIVSKSSLVLSGKAAKDNFTTEPRSPSRLLGRIELICNRSWVFDEVLLRASGQTIAHFWGGPAMPTDSGLVGWHSLHWLDRVTGYLNNFGMKTDQFSWFTENESCSSGRLYWCHQSKACNY</sequence>
<gene>
    <name evidence="1" type="ORF">ACFQHW_02950</name>
</gene>
<dbReference type="EMBL" id="JBHSSM010000008">
    <property type="protein sequence ID" value="MFC6314523.1"/>
    <property type="molecule type" value="Genomic_DNA"/>
</dbReference>
<dbReference type="Proteomes" id="UP001596310">
    <property type="component" value="Unassembled WGS sequence"/>
</dbReference>
<proteinExistence type="predicted"/>
<keyword evidence="2" id="KW-1185">Reference proteome</keyword>
<evidence type="ECO:0000313" key="2">
    <source>
        <dbReference type="Proteomes" id="UP001596310"/>
    </source>
</evidence>
<organism evidence="1 2">
    <name type="scientific">Lapidilactobacillus achengensis</name>
    <dbReference type="NCBI Taxonomy" id="2486000"/>
    <lineage>
        <taxon>Bacteria</taxon>
        <taxon>Bacillati</taxon>
        <taxon>Bacillota</taxon>
        <taxon>Bacilli</taxon>
        <taxon>Lactobacillales</taxon>
        <taxon>Lactobacillaceae</taxon>
        <taxon>Lapidilactobacillus</taxon>
    </lineage>
</organism>
<comment type="caution">
    <text evidence="1">The sequence shown here is derived from an EMBL/GenBank/DDBJ whole genome shotgun (WGS) entry which is preliminary data.</text>
</comment>
<evidence type="ECO:0000313" key="1">
    <source>
        <dbReference type="EMBL" id="MFC6314523.1"/>
    </source>
</evidence>
<name>A0ABW1ULH3_9LACO</name>
<protein>
    <submittedName>
        <fullName evidence="1">Uncharacterized protein</fullName>
    </submittedName>
</protein>
<accession>A0ABW1ULH3</accession>